<dbReference type="RefSeq" id="WP_124397204.1">
    <property type="nucleotide sequence ID" value="NZ_BHZE01000004.1"/>
</dbReference>
<dbReference type="EMBL" id="BHZE01000004">
    <property type="protein sequence ID" value="GCD77145.1"/>
    <property type="molecule type" value="Genomic_DNA"/>
</dbReference>
<evidence type="ECO:0000313" key="2">
    <source>
        <dbReference type="Proteomes" id="UP000286715"/>
    </source>
</evidence>
<keyword evidence="2" id="KW-1185">Reference proteome</keyword>
<reference evidence="1 2" key="1">
    <citation type="submission" date="2018-11" db="EMBL/GenBank/DDBJ databases">
        <title>Schleiferia aggregans sp. nov., a moderately thermophilic heterotrophic bacterium isolated from microbial mats at a terrestrial hot spring.</title>
        <authorList>
            <person name="Iino T."/>
            <person name="Ohkuma M."/>
            <person name="Haruta S."/>
        </authorList>
    </citation>
    <scope>NUCLEOTIDE SEQUENCE [LARGE SCALE GENOMIC DNA]</scope>
    <source>
        <strain evidence="1 2">LA</strain>
    </source>
</reference>
<sequence>MTRRLLLYLLFSIYLLSCSFEKAPIPAYLYIPDVEMVTDYVTQGTASHGINSVWVTLENRELGVYELPARVLIPVEGEQSITLRYGISANGIRSMRDVYSMLQPVNETFNFQQGKSYYFEASNDSIPKALYRENAKVIIVEDFDGLGISLQRTEKSDTDIVKVTHPDSIFFNTQKPEINVASGRVPLKPGQTLVEIATSNRYVLPKNGQKVYLEMNFSGNQPFTVGIFANLFDRVVQAPVVQVRPTPGEWRKIYIDLTPEVSGNPNALDYQIFMGAVKPETNSPATEFLIDNLKLVYLQ</sequence>
<dbReference type="OrthoDB" id="1491784at2"/>
<evidence type="ECO:0000313" key="1">
    <source>
        <dbReference type="EMBL" id="GCD77145.1"/>
    </source>
</evidence>
<protein>
    <submittedName>
        <fullName evidence="1">Uncharacterized protein</fullName>
    </submittedName>
</protein>
<proteinExistence type="predicted"/>
<name>A0A401XJD3_9FLAO</name>
<organism evidence="1 2">
    <name type="scientific">Thermaurantimonas aggregans</name>
    <dbReference type="NCBI Taxonomy" id="2173829"/>
    <lineage>
        <taxon>Bacteria</taxon>
        <taxon>Pseudomonadati</taxon>
        <taxon>Bacteroidota</taxon>
        <taxon>Flavobacteriia</taxon>
        <taxon>Flavobacteriales</taxon>
        <taxon>Schleiferiaceae</taxon>
        <taxon>Thermaurantimonas</taxon>
    </lineage>
</organism>
<dbReference type="Proteomes" id="UP000286715">
    <property type="component" value="Unassembled WGS sequence"/>
</dbReference>
<gene>
    <name evidence="1" type="ORF">JCM31826_06270</name>
</gene>
<dbReference type="AlphaFoldDB" id="A0A401XJD3"/>
<comment type="caution">
    <text evidence="1">The sequence shown here is derived from an EMBL/GenBank/DDBJ whole genome shotgun (WGS) entry which is preliminary data.</text>
</comment>
<accession>A0A401XJD3</accession>